<sequence length="336" mass="35806">MEGRLQAARQRAFVGRKEELAAFEEALCTGGRVLFIHGPGGVGKSALLGRFAQRAAAADRTVLMLDGRSLEESPQPSWPRPGRCSACAQATAHSAIVPEPTTRATAPHPDALPERRKQRERGPGAAVRIQEMLSYLAAALPSEVGAAARLLALQCALRATVSGRLWMPAGLLRGLRMNRHSSLWQELEQSGWLTRLATNPPWAKQRGFAVQLLDAAVLTQAPGRRDRAHAADAALRLTSCPALRSLSASEQLAGLALATYLSPGHVHGIIEADRLGRVCAADTPGALTATLDRLVAVRVADGWSYDPGSDDITWVLGPALARRYQSMTAGNDSAVT</sequence>
<evidence type="ECO:0000256" key="1">
    <source>
        <dbReference type="SAM" id="MobiDB-lite"/>
    </source>
</evidence>
<dbReference type="Pfam" id="PF13191">
    <property type="entry name" value="AAA_16"/>
    <property type="match status" value="1"/>
</dbReference>
<evidence type="ECO:0000313" key="4">
    <source>
        <dbReference type="Proteomes" id="UP001596915"/>
    </source>
</evidence>
<dbReference type="EMBL" id="JBHTGL010000011">
    <property type="protein sequence ID" value="MFD0629942.1"/>
    <property type="molecule type" value="Genomic_DNA"/>
</dbReference>
<feature type="domain" description="Orc1-like AAA ATPase" evidence="2">
    <location>
        <begin position="13"/>
        <end position="130"/>
    </location>
</feature>
<feature type="region of interest" description="Disordered" evidence="1">
    <location>
        <begin position="99"/>
        <end position="122"/>
    </location>
</feature>
<dbReference type="GO" id="GO:0005524">
    <property type="term" value="F:ATP binding"/>
    <property type="evidence" value="ECO:0007669"/>
    <property type="project" value="UniProtKB-KW"/>
</dbReference>
<dbReference type="Gene3D" id="3.40.50.300">
    <property type="entry name" value="P-loop containing nucleotide triphosphate hydrolases"/>
    <property type="match status" value="1"/>
</dbReference>
<keyword evidence="3" id="KW-0547">Nucleotide-binding</keyword>
<reference evidence="4" key="1">
    <citation type="journal article" date="2019" name="Int. J. Syst. Evol. Microbiol.">
        <title>The Global Catalogue of Microorganisms (GCM) 10K type strain sequencing project: providing services to taxonomists for standard genome sequencing and annotation.</title>
        <authorList>
            <consortium name="The Broad Institute Genomics Platform"/>
            <consortium name="The Broad Institute Genome Sequencing Center for Infectious Disease"/>
            <person name="Wu L."/>
            <person name="Ma J."/>
        </authorList>
    </citation>
    <scope>NUCLEOTIDE SEQUENCE [LARGE SCALE GENOMIC DNA]</scope>
    <source>
        <strain evidence="4">JCM 12607</strain>
    </source>
</reference>
<evidence type="ECO:0000313" key="3">
    <source>
        <dbReference type="EMBL" id="MFD0629942.1"/>
    </source>
</evidence>
<protein>
    <submittedName>
        <fullName evidence="3">ATP-binding protein</fullName>
    </submittedName>
</protein>
<proteinExistence type="predicted"/>
<feature type="compositionally biased region" description="Basic and acidic residues" evidence="1">
    <location>
        <begin position="111"/>
        <end position="122"/>
    </location>
</feature>
<organism evidence="3 4">
    <name type="scientific">Streptomyces sanglieri</name>
    <dbReference type="NCBI Taxonomy" id="193460"/>
    <lineage>
        <taxon>Bacteria</taxon>
        <taxon>Bacillati</taxon>
        <taxon>Actinomycetota</taxon>
        <taxon>Actinomycetes</taxon>
        <taxon>Kitasatosporales</taxon>
        <taxon>Streptomycetaceae</taxon>
        <taxon>Streptomyces</taxon>
    </lineage>
</organism>
<comment type="caution">
    <text evidence="3">The sequence shown here is derived from an EMBL/GenBank/DDBJ whole genome shotgun (WGS) entry which is preliminary data.</text>
</comment>
<gene>
    <name evidence="3" type="ORF">ACFQ2K_52600</name>
</gene>
<dbReference type="Proteomes" id="UP001596915">
    <property type="component" value="Unassembled WGS sequence"/>
</dbReference>
<evidence type="ECO:0000259" key="2">
    <source>
        <dbReference type="Pfam" id="PF13191"/>
    </source>
</evidence>
<dbReference type="InterPro" id="IPR027417">
    <property type="entry name" value="P-loop_NTPase"/>
</dbReference>
<accession>A0ABW2X7V9</accession>
<name>A0ABW2X7V9_9ACTN</name>
<dbReference type="SUPFAM" id="SSF52540">
    <property type="entry name" value="P-loop containing nucleoside triphosphate hydrolases"/>
    <property type="match status" value="1"/>
</dbReference>
<keyword evidence="3" id="KW-0067">ATP-binding</keyword>
<dbReference type="InterPro" id="IPR041664">
    <property type="entry name" value="AAA_16"/>
</dbReference>
<keyword evidence="4" id="KW-1185">Reference proteome</keyword>